<protein>
    <submittedName>
        <fullName evidence="2">Uncharacterized protein</fullName>
    </submittedName>
</protein>
<feature type="region of interest" description="Disordered" evidence="1">
    <location>
        <begin position="76"/>
        <end position="95"/>
    </location>
</feature>
<reference evidence="2" key="1">
    <citation type="journal article" date="2022" name="bioRxiv">
        <title>Sequencing and chromosome-scale assembly of the giantPleurodeles waltlgenome.</title>
        <authorList>
            <person name="Brown T."/>
            <person name="Elewa A."/>
            <person name="Iarovenko S."/>
            <person name="Subramanian E."/>
            <person name="Araus A.J."/>
            <person name="Petzold A."/>
            <person name="Susuki M."/>
            <person name="Suzuki K.-i.T."/>
            <person name="Hayashi T."/>
            <person name="Toyoda A."/>
            <person name="Oliveira C."/>
            <person name="Osipova E."/>
            <person name="Leigh N.D."/>
            <person name="Simon A."/>
            <person name="Yun M.H."/>
        </authorList>
    </citation>
    <scope>NUCLEOTIDE SEQUENCE</scope>
    <source>
        <strain evidence="2">20211129_DDA</strain>
        <tissue evidence="2">Liver</tissue>
    </source>
</reference>
<dbReference type="Proteomes" id="UP001066276">
    <property type="component" value="Chromosome 9"/>
</dbReference>
<organism evidence="2 3">
    <name type="scientific">Pleurodeles waltl</name>
    <name type="common">Iberian ribbed newt</name>
    <dbReference type="NCBI Taxonomy" id="8319"/>
    <lineage>
        <taxon>Eukaryota</taxon>
        <taxon>Metazoa</taxon>
        <taxon>Chordata</taxon>
        <taxon>Craniata</taxon>
        <taxon>Vertebrata</taxon>
        <taxon>Euteleostomi</taxon>
        <taxon>Amphibia</taxon>
        <taxon>Batrachia</taxon>
        <taxon>Caudata</taxon>
        <taxon>Salamandroidea</taxon>
        <taxon>Salamandridae</taxon>
        <taxon>Pleurodelinae</taxon>
        <taxon>Pleurodeles</taxon>
    </lineage>
</organism>
<evidence type="ECO:0000256" key="1">
    <source>
        <dbReference type="SAM" id="MobiDB-lite"/>
    </source>
</evidence>
<feature type="region of interest" description="Disordered" evidence="1">
    <location>
        <begin position="1"/>
        <end position="68"/>
    </location>
</feature>
<sequence length="95" mass="10187">MGRLGPSSSSSRSGNRLGSSVRRGEGREQSPSHLRIATLREPKPLSRVLGTPRAAGCTRQPIPGAQTAQASLRLITRQRSRSELPLCRDGNAETP</sequence>
<dbReference type="EMBL" id="JANPWB010000013">
    <property type="protein sequence ID" value="KAJ1109147.1"/>
    <property type="molecule type" value="Genomic_DNA"/>
</dbReference>
<comment type="caution">
    <text evidence="2">The sequence shown here is derived from an EMBL/GenBank/DDBJ whole genome shotgun (WGS) entry which is preliminary data.</text>
</comment>
<evidence type="ECO:0000313" key="3">
    <source>
        <dbReference type="Proteomes" id="UP001066276"/>
    </source>
</evidence>
<accession>A0AAV7N165</accession>
<proteinExistence type="predicted"/>
<dbReference type="AlphaFoldDB" id="A0AAV7N165"/>
<keyword evidence="3" id="KW-1185">Reference proteome</keyword>
<gene>
    <name evidence="2" type="ORF">NDU88_006512</name>
</gene>
<feature type="compositionally biased region" description="Low complexity" evidence="1">
    <location>
        <begin position="1"/>
        <end position="21"/>
    </location>
</feature>
<evidence type="ECO:0000313" key="2">
    <source>
        <dbReference type="EMBL" id="KAJ1109147.1"/>
    </source>
</evidence>
<name>A0AAV7N165_PLEWA</name>